<dbReference type="HOGENOM" id="CLU_115400_0_0_5"/>
<reference evidence="2 3" key="1">
    <citation type="submission" date="2013-11" db="EMBL/GenBank/DDBJ databases">
        <title>Complete genome sequence of Rhizobium gallicum bv. gallicum R602.</title>
        <authorList>
            <person name="Bustos P."/>
            <person name="Santamaria R.I."/>
            <person name="Lozano L."/>
            <person name="Acosta J.L."/>
            <person name="Ormeno-Orrillo E."/>
            <person name="Rogel M.A."/>
            <person name="Romero D."/>
            <person name="Cevallos M.A."/>
            <person name="Martinez-Romero E."/>
            <person name="Gonzalez V."/>
        </authorList>
    </citation>
    <scope>NUCLEOTIDE SEQUENCE [LARGE SCALE GENOMIC DNA]</scope>
    <source>
        <strain evidence="2 3">R602</strain>
        <plasmid evidence="2 3">pRgalR602c</plasmid>
    </source>
</reference>
<protein>
    <recommendedName>
        <fullName evidence="4">Lipocalin-like domain-containing protein</fullName>
    </recommendedName>
</protein>
<keyword evidence="2" id="KW-0614">Plasmid</keyword>
<evidence type="ECO:0000256" key="1">
    <source>
        <dbReference type="SAM" id="SignalP"/>
    </source>
</evidence>
<dbReference type="KEGG" id="rga:RGR602_PC01739"/>
<keyword evidence="3" id="KW-1185">Reference proteome</keyword>
<feature type="signal peptide" evidence="1">
    <location>
        <begin position="1"/>
        <end position="21"/>
    </location>
</feature>
<feature type="chain" id="PRO_5002097579" description="Lipocalin-like domain-containing protein" evidence="1">
    <location>
        <begin position="22"/>
        <end position="167"/>
    </location>
</feature>
<organism evidence="2 3">
    <name type="scientific">Rhizobium gallicum bv. gallicum R602sp</name>
    <dbReference type="NCBI Taxonomy" id="1041138"/>
    <lineage>
        <taxon>Bacteria</taxon>
        <taxon>Pseudomonadati</taxon>
        <taxon>Pseudomonadota</taxon>
        <taxon>Alphaproteobacteria</taxon>
        <taxon>Hyphomicrobiales</taxon>
        <taxon>Rhizobiaceae</taxon>
        <taxon>Rhizobium/Agrobacterium group</taxon>
        <taxon>Rhizobium</taxon>
    </lineage>
</organism>
<dbReference type="AlphaFoldDB" id="A0A0B4XGL1"/>
<evidence type="ECO:0008006" key="4">
    <source>
        <dbReference type="Google" id="ProtNLM"/>
    </source>
</evidence>
<accession>A0A0B4XGL1</accession>
<sequence>MRVLPVIALTCATCLTSNASASEEDFLKSIEGQWTGGGAVLTKLGGSKVDVSCKMQSDAKSSSFSMNGSCRAFAVVTRSFTANVKASGEAYSGIYVGISGKPSTLVGSRDGNTIKLDVTWANTIYGDRQAKMTIEKVGEDGLRIRTIDQDPASGKSIVTTQLDLRRR</sequence>
<proteinExistence type="predicted"/>
<evidence type="ECO:0000313" key="3">
    <source>
        <dbReference type="Proteomes" id="UP000031368"/>
    </source>
</evidence>
<dbReference type="Proteomes" id="UP000031368">
    <property type="component" value="Plasmid pRgalR602c"/>
</dbReference>
<name>A0A0B4XGL1_9HYPH</name>
<gene>
    <name evidence="2" type="ORF">RGR602_PC01739</name>
</gene>
<keyword evidence="1" id="KW-0732">Signal</keyword>
<geneLocation type="plasmid" evidence="2 3">
    <name>pRgalR602c</name>
</geneLocation>
<evidence type="ECO:0000313" key="2">
    <source>
        <dbReference type="EMBL" id="AJD45763.1"/>
    </source>
</evidence>
<dbReference type="EMBL" id="CP006880">
    <property type="protein sequence ID" value="AJD45763.1"/>
    <property type="molecule type" value="Genomic_DNA"/>
</dbReference>